<dbReference type="AlphaFoldDB" id="A0A7S3PWA1"/>
<dbReference type="Gene3D" id="2.60.40.150">
    <property type="entry name" value="C2 domain"/>
    <property type="match status" value="1"/>
</dbReference>
<name>A0A7S3PWA1_9STRA</name>
<gene>
    <name evidence="3" type="ORF">CDEB00056_LOCUS2167</name>
</gene>
<dbReference type="EMBL" id="HBIO01003180">
    <property type="protein sequence ID" value="CAE0457326.1"/>
    <property type="molecule type" value="Transcribed_RNA"/>
</dbReference>
<dbReference type="SUPFAM" id="SSF49562">
    <property type="entry name" value="C2 domain (Calcium/lipid-binding domain, CaLB)"/>
    <property type="match status" value="1"/>
</dbReference>
<feature type="signal peptide" evidence="1">
    <location>
        <begin position="1"/>
        <end position="19"/>
    </location>
</feature>
<feature type="domain" description="C2" evidence="2">
    <location>
        <begin position="51"/>
        <end position="124"/>
    </location>
</feature>
<organism evidence="3">
    <name type="scientific">Chaetoceros debilis</name>
    <dbReference type="NCBI Taxonomy" id="122233"/>
    <lineage>
        <taxon>Eukaryota</taxon>
        <taxon>Sar</taxon>
        <taxon>Stramenopiles</taxon>
        <taxon>Ochrophyta</taxon>
        <taxon>Bacillariophyta</taxon>
        <taxon>Coscinodiscophyceae</taxon>
        <taxon>Chaetocerotophycidae</taxon>
        <taxon>Chaetocerotales</taxon>
        <taxon>Chaetocerotaceae</taxon>
        <taxon>Chaetoceros</taxon>
    </lineage>
</organism>
<dbReference type="Pfam" id="PF00168">
    <property type="entry name" value="C2"/>
    <property type="match status" value="1"/>
</dbReference>
<reference evidence="3" key="1">
    <citation type="submission" date="2021-01" db="EMBL/GenBank/DDBJ databases">
        <authorList>
            <person name="Corre E."/>
            <person name="Pelletier E."/>
            <person name="Niang G."/>
            <person name="Scheremetjew M."/>
            <person name="Finn R."/>
            <person name="Kale V."/>
            <person name="Holt S."/>
            <person name="Cochrane G."/>
            <person name="Meng A."/>
            <person name="Brown T."/>
            <person name="Cohen L."/>
        </authorList>
    </citation>
    <scope>NUCLEOTIDE SEQUENCE</scope>
    <source>
        <strain evidence="3">MM31A-1</strain>
    </source>
</reference>
<accession>A0A7S3PWA1</accession>
<dbReference type="InterPro" id="IPR000008">
    <property type="entry name" value="C2_dom"/>
</dbReference>
<feature type="chain" id="PRO_5031560846" description="C2 domain-containing protein" evidence="1">
    <location>
        <begin position="20"/>
        <end position="161"/>
    </location>
</feature>
<sequence>MHKSFLTILLFAVLGFVESRTLNLWAVWFKRPNKGPECVVEIVGADLNRRPNKRFDRWSKPDIIVECQHAKFSRKTQIEGNTFKPRFLWAAKMPLKSTRGFIFTVYDANVFKGDQVIGRAFIGPLEAEEMIQTENPKLIPIGYNIGQLKVQIYKVSARMYF</sequence>
<evidence type="ECO:0000259" key="2">
    <source>
        <dbReference type="Pfam" id="PF00168"/>
    </source>
</evidence>
<evidence type="ECO:0000256" key="1">
    <source>
        <dbReference type="SAM" id="SignalP"/>
    </source>
</evidence>
<dbReference type="InterPro" id="IPR035892">
    <property type="entry name" value="C2_domain_sf"/>
</dbReference>
<protein>
    <recommendedName>
        <fullName evidence="2">C2 domain-containing protein</fullName>
    </recommendedName>
</protein>
<keyword evidence="1" id="KW-0732">Signal</keyword>
<proteinExistence type="predicted"/>
<evidence type="ECO:0000313" key="3">
    <source>
        <dbReference type="EMBL" id="CAE0457326.1"/>
    </source>
</evidence>